<comment type="caution">
    <text evidence="1">The sequence shown here is derived from an EMBL/GenBank/DDBJ whole genome shotgun (WGS) entry which is preliminary data.</text>
</comment>
<dbReference type="Proteomes" id="UP000807159">
    <property type="component" value="Chromosome 7"/>
</dbReference>
<name>A0A8T2YD81_POPDE</name>
<sequence length="99" mass="10465">MGLSGGDSMVGTTKGVVGAVMGVERGVTRVDKGVMGVDNTMVLAGGMSEFERGFIIVKVNIDGGIPSRDYMRDSRGSVKGKKFNDINVSPPLNLYLKII</sequence>
<reference evidence="1" key="1">
    <citation type="journal article" date="2021" name="J. Hered.">
        <title>Genome Assembly of Salicaceae Populus deltoides (Eastern Cottonwood) I-69 Based on Nanopore Sequencing and Hi-C Technologies.</title>
        <authorList>
            <person name="Bai S."/>
            <person name="Wu H."/>
            <person name="Zhang J."/>
            <person name="Pan Z."/>
            <person name="Zhao W."/>
            <person name="Li Z."/>
            <person name="Tong C."/>
        </authorList>
    </citation>
    <scope>NUCLEOTIDE SEQUENCE</scope>
    <source>
        <tissue evidence="1">Leaf</tissue>
    </source>
</reference>
<proteinExistence type="predicted"/>
<organism evidence="1 2">
    <name type="scientific">Populus deltoides</name>
    <name type="common">Eastern poplar</name>
    <name type="synonym">Eastern cottonwood</name>
    <dbReference type="NCBI Taxonomy" id="3696"/>
    <lineage>
        <taxon>Eukaryota</taxon>
        <taxon>Viridiplantae</taxon>
        <taxon>Streptophyta</taxon>
        <taxon>Embryophyta</taxon>
        <taxon>Tracheophyta</taxon>
        <taxon>Spermatophyta</taxon>
        <taxon>Magnoliopsida</taxon>
        <taxon>eudicotyledons</taxon>
        <taxon>Gunneridae</taxon>
        <taxon>Pentapetalae</taxon>
        <taxon>rosids</taxon>
        <taxon>fabids</taxon>
        <taxon>Malpighiales</taxon>
        <taxon>Salicaceae</taxon>
        <taxon>Saliceae</taxon>
        <taxon>Populus</taxon>
    </lineage>
</organism>
<dbReference type="AlphaFoldDB" id="A0A8T2YD81"/>
<evidence type="ECO:0000313" key="1">
    <source>
        <dbReference type="EMBL" id="KAH8503002.1"/>
    </source>
</evidence>
<accession>A0A8T2YD81</accession>
<dbReference type="EMBL" id="JACEGQ020000007">
    <property type="protein sequence ID" value="KAH8503002.1"/>
    <property type="molecule type" value="Genomic_DNA"/>
</dbReference>
<gene>
    <name evidence="1" type="ORF">H0E87_014351</name>
</gene>
<evidence type="ECO:0000313" key="2">
    <source>
        <dbReference type="Proteomes" id="UP000807159"/>
    </source>
</evidence>
<keyword evidence="2" id="KW-1185">Reference proteome</keyword>
<protein>
    <submittedName>
        <fullName evidence="1">Uncharacterized protein</fullName>
    </submittedName>
</protein>